<sequence length="48" mass="5498">MHLAVLCVATVLAETLSEDGRRRQIRQLALAEQLAAEAEQSRWRQEHL</sequence>
<evidence type="ECO:0000313" key="2">
    <source>
        <dbReference type="Proteomes" id="UP000198242"/>
    </source>
</evidence>
<evidence type="ECO:0000313" key="1">
    <source>
        <dbReference type="EMBL" id="SCE90933.1"/>
    </source>
</evidence>
<dbReference type="AlphaFoldDB" id="A0A1C4W425"/>
<protein>
    <submittedName>
        <fullName evidence="1">Uncharacterized protein</fullName>
    </submittedName>
</protein>
<keyword evidence="2" id="KW-1185">Reference proteome</keyword>
<gene>
    <name evidence="1" type="ORF">GA0074695_2076</name>
</gene>
<dbReference type="EMBL" id="LT607411">
    <property type="protein sequence ID" value="SCE90933.1"/>
    <property type="molecule type" value="Genomic_DNA"/>
</dbReference>
<name>A0A1C4W425_MICVI</name>
<dbReference type="RefSeq" id="WP_157744377.1">
    <property type="nucleotide sequence ID" value="NZ_LT607411.1"/>
</dbReference>
<organism evidence="1 2">
    <name type="scientific">Micromonospora viridifaciens</name>
    <dbReference type="NCBI Taxonomy" id="1881"/>
    <lineage>
        <taxon>Bacteria</taxon>
        <taxon>Bacillati</taxon>
        <taxon>Actinomycetota</taxon>
        <taxon>Actinomycetes</taxon>
        <taxon>Micromonosporales</taxon>
        <taxon>Micromonosporaceae</taxon>
        <taxon>Micromonospora</taxon>
    </lineage>
</organism>
<proteinExistence type="predicted"/>
<accession>A0A1C4W425</accession>
<dbReference type="Proteomes" id="UP000198242">
    <property type="component" value="Chromosome I"/>
</dbReference>
<reference evidence="2" key="1">
    <citation type="submission" date="2016-06" db="EMBL/GenBank/DDBJ databases">
        <authorList>
            <person name="Varghese N."/>
            <person name="Submissions Spin"/>
        </authorList>
    </citation>
    <scope>NUCLEOTIDE SEQUENCE [LARGE SCALE GENOMIC DNA]</scope>
    <source>
        <strain evidence="2">DSM 43909</strain>
    </source>
</reference>